<dbReference type="InterPro" id="IPR023577">
    <property type="entry name" value="CYTH_domain"/>
</dbReference>
<name>A0ABU0ABT8_9BACI</name>
<dbReference type="SUPFAM" id="SSF55154">
    <property type="entry name" value="CYTH-like phosphatases"/>
    <property type="match status" value="1"/>
</dbReference>
<dbReference type="Pfam" id="PF01928">
    <property type="entry name" value="CYTH"/>
    <property type="match status" value="1"/>
</dbReference>
<protein>
    <submittedName>
        <fullName evidence="2">Uncharacterized protein YjbK</fullName>
    </submittedName>
</protein>
<proteinExistence type="predicted"/>
<accession>A0ABU0ABT8</accession>
<sequence>MIAAREKERDNIQTRQQKGKIILAQNLEIEFKNILHKEDFINLMNYFSFSEEDFFSQENFYFDTPTFSLKNLGCALRVREKEGSYELTLKQPHAEGLLETNEPISKKEVNDLFQGHPLKNEMITRIIEEQGINTADIQYFGSLKTRRAEIPYKEGLIVLDHSMYLNTEDFELEYEVNNRKKGSNSFQALLNLLEIPIRKTDNKILRFYKEKYKQMNN</sequence>
<evidence type="ECO:0000313" key="3">
    <source>
        <dbReference type="Proteomes" id="UP001238088"/>
    </source>
</evidence>
<dbReference type="InterPro" id="IPR009195">
    <property type="entry name" value="Uncharacterised_YjbK"/>
</dbReference>
<dbReference type="PIRSF" id="PIRSF012526">
    <property type="entry name" value="CYTH_UCP012526"/>
    <property type="match status" value="1"/>
</dbReference>
<dbReference type="RefSeq" id="WP_307471709.1">
    <property type="nucleotide sequence ID" value="NZ_JAUSUB010000002.1"/>
</dbReference>
<organism evidence="2 3">
    <name type="scientific">Cytobacillus purgationiresistens</name>
    <dbReference type="NCBI Taxonomy" id="863449"/>
    <lineage>
        <taxon>Bacteria</taxon>
        <taxon>Bacillati</taxon>
        <taxon>Bacillota</taxon>
        <taxon>Bacilli</taxon>
        <taxon>Bacillales</taxon>
        <taxon>Bacillaceae</taxon>
        <taxon>Cytobacillus</taxon>
    </lineage>
</organism>
<dbReference type="EMBL" id="JAUSUB010000002">
    <property type="protein sequence ID" value="MDQ0268719.1"/>
    <property type="molecule type" value="Genomic_DNA"/>
</dbReference>
<gene>
    <name evidence="2" type="ORF">J2S17_000588</name>
</gene>
<dbReference type="Proteomes" id="UP001238088">
    <property type="component" value="Unassembled WGS sequence"/>
</dbReference>
<dbReference type="CDD" id="cd07762">
    <property type="entry name" value="CYTH-like_Pase_1"/>
    <property type="match status" value="1"/>
</dbReference>
<feature type="domain" description="CYTH" evidence="1">
    <location>
        <begin position="26"/>
        <end position="214"/>
    </location>
</feature>
<evidence type="ECO:0000259" key="1">
    <source>
        <dbReference type="PROSITE" id="PS51707"/>
    </source>
</evidence>
<dbReference type="SMART" id="SM01118">
    <property type="entry name" value="CYTH"/>
    <property type="match status" value="1"/>
</dbReference>
<comment type="caution">
    <text evidence="2">The sequence shown here is derived from an EMBL/GenBank/DDBJ whole genome shotgun (WGS) entry which is preliminary data.</text>
</comment>
<keyword evidence="3" id="KW-1185">Reference proteome</keyword>
<evidence type="ECO:0000313" key="2">
    <source>
        <dbReference type="EMBL" id="MDQ0268719.1"/>
    </source>
</evidence>
<dbReference type="InterPro" id="IPR033469">
    <property type="entry name" value="CYTH-like_dom_sf"/>
</dbReference>
<dbReference type="PROSITE" id="PS51707">
    <property type="entry name" value="CYTH"/>
    <property type="match status" value="1"/>
</dbReference>
<reference evidence="2 3" key="1">
    <citation type="submission" date="2023-07" db="EMBL/GenBank/DDBJ databases">
        <title>Genomic Encyclopedia of Type Strains, Phase IV (KMG-IV): sequencing the most valuable type-strain genomes for metagenomic binning, comparative biology and taxonomic classification.</title>
        <authorList>
            <person name="Goeker M."/>
        </authorList>
    </citation>
    <scope>NUCLEOTIDE SEQUENCE [LARGE SCALE GENOMIC DNA]</scope>
    <source>
        <strain evidence="2 3">DSM 23494</strain>
    </source>
</reference>
<dbReference type="Gene3D" id="2.40.320.10">
    <property type="entry name" value="Hypothetical Protein Pfu-838710-001"/>
    <property type="match status" value="1"/>
</dbReference>